<proteinExistence type="predicted"/>
<dbReference type="Gene3D" id="1.10.10.10">
    <property type="entry name" value="Winged helix-like DNA-binding domain superfamily/Winged helix DNA-binding domain"/>
    <property type="match status" value="1"/>
</dbReference>
<evidence type="ECO:0000313" key="2">
    <source>
        <dbReference type="EMBL" id="KZM72104.1"/>
    </source>
</evidence>
<accession>A0A161Z1J6</accession>
<dbReference type="Proteomes" id="UP000076512">
    <property type="component" value="Unassembled WGS sequence"/>
</dbReference>
<dbReference type="PROSITE" id="PS50987">
    <property type="entry name" value="HTH_ARSR_2"/>
    <property type="match status" value="1"/>
</dbReference>
<reference evidence="2 3" key="1">
    <citation type="submission" date="2016-04" db="EMBL/GenBank/DDBJ databases">
        <authorList>
            <person name="Evans L.H."/>
            <person name="Alamgir A."/>
            <person name="Owens N."/>
            <person name="Weber N.D."/>
            <person name="Virtaneva K."/>
            <person name="Barbian K."/>
            <person name="Babar A."/>
            <person name="Rosenke K."/>
        </authorList>
    </citation>
    <scope>NUCLEOTIDE SEQUENCE [LARGE SCALE GENOMIC DNA]</scope>
    <source>
        <strain evidence="2 3">IFM 0406</strain>
    </source>
</reference>
<gene>
    <name evidence="2" type="ORF">AWN90_37640</name>
</gene>
<dbReference type="STRING" id="455432.AWN90_37640"/>
<dbReference type="OrthoDB" id="4471357at2"/>
<feature type="domain" description="HTH arsR-type" evidence="1">
    <location>
        <begin position="7"/>
        <end position="106"/>
    </location>
</feature>
<sequence length="106" mass="11681">MPDDHGHPTEEEMDFGAILSALADPLRRAVVVALAVAPEGTERHCSSFGLPVAASTRTHHFRILREAGLVRQVDRGNARLTRLRRAELDRRFPGLLRLVVDNAPPA</sequence>
<dbReference type="PRINTS" id="PR00778">
    <property type="entry name" value="HTHARSR"/>
</dbReference>
<dbReference type="SMART" id="SM00418">
    <property type="entry name" value="HTH_ARSR"/>
    <property type="match status" value="1"/>
</dbReference>
<dbReference type="InterPro" id="IPR036388">
    <property type="entry name" value="WH-like_DNA-bd_sf"/>
</dbReference>
<dbReference type="GO" id="GO:0003700">
    <property type="term" value="F:DNA-binding transcription factor activity"/>
    <property type="evidence" value="ECO:0007669"/>
    <property type="project" value="InterPro"/>
</dbReference>
<dbReference type="AlphaFoldDB" id="A0A161Z1J6"/>
<dbReference type="InterPro" id="IPR036390">
    <property type="entry name" value="WH_DNA-bd_sf"/>
</dbReference>
<protein>
    <submittedName>
        <fullName evidence="2">Transcriptional regulator</fullName>
    </submittedName>
</protein>
<dbReference type="EMBL" id="LWGR01000010">
    <property type="protein sequence ID" value="KZM72104.1"/>
    <property type="molecule type" value="Genomic_DNA"/>
</dbReference>
<organism evidence="2 3">
    <name type="scientific">Nocardia terpenica</name>
    <dbReference type="NCBI Taxonomy" id="455432"/>
    <lineage>
        <taxon>Bacteria</taxon>
        <taxon>Bacillati</taxon>
        <taxon>Actinomycetota</taxon>
        <taxon>Actinomycetes</taxon>
        <taxon>Mycobacteriales</taxon>
        <taxon>Nocardiaceae</taxon>
        <taxon>Nocardia</taxon>
    </lineage>
</organism>
<keyword evidence="3" id="KW-1185">Reference proteome</keyword>
<evidence type="ECO:0000313" key="3">
    <source>
        <dbReference type="Proteomes" id="UP000076512"/>
    </source>
</evidence>
<comment type="caution">
    <text evidence="2">The sequence shown here is derived from an EMBL/GenBank/DDBJ whole genome shotgun (WGS) entry which is preliminary data.</text>
</comment>
<dbReference type="SUPFAM" id="SSF46785">
    <property type="entry name" value="Winged helix' DNA-binding domain"/>
    <property type="match status" value="1"/>
</dbReference>
<dbReference type="RefSeq" id="WP_067596171.1">
    <property type="nucleotide sequence ID" value="NZ_JABMCZ010000001.1"/>
</dbReference>
<name>A0A161Z1J6_9NOCA</name>
<evidence type="ECO:0000259" key="1">
    <source>
        <dbReference type="PROSITE" id="PS50987"/>
    </source>
</evidence>
<dbReference type="InterPro" id="IPR001845">
    <property type="entry name" value="HTH_ArsR_DNA-bd_dom"/>
</dbReference>